<gene>
    <name evidence="4" type="ORF">P691DRAFT_797603</name>
</gene>
<keyword evidence="1" id="KW-0479">Metal-binding</keyword>
<dbReference type="GO" id="GO:0008270">
    <property type="term" value="F:zinc ion binding"/>
    <property type="evidence" value="ECO:0007669"/>
    <property type="project" value="UniProtKB-KW"/>
</dbReference>
<protein>
    <recommendedName>
        <fullName evidence="3">C2H2-type domain-containing protein</fullName>
    </recommendedName>
</protein>
<dbReference type="InterPro" id="IPR013087">
    <property type="entry name" value="Znf_C2H2_type"/>
</dbReference>
<evidence type="ECO:0000256" key="2">
    <source>
        <dbReference type="SAM" id="MobiDB-lite"/>
    </source>
</evidence>
<dbReference type="AlphaFoldDB" id="A0A9P5XIA0"/>
<feature type="region of interest" description="Disordered" evidence="2">
    <location>
        <begin position="325"/>
        <end position="425"/>
    </location>
</feature>
<feature type="region of interest" description="Disordered" evidence="2">
    <location>
        <begin position="106"/>
        <end position="154"/>
    </location>
</feature>
<keyword evidence="1" id="KW-0863">Zinc-finger</keyword>
<feature type="compositionally biased region" description="Basic residues" evidence="2">
    <location>
        <begin position="37"/>
        <end position="51"/>
    </location>
</feature>
<keyword evidence="1" id="KW-0862">Zinc</keyword>
<feature type="domain" description="C2H2-type" evidence="3">
    <location>
        <begin position="157"/>
        <end position="180"/>
    </location>
</feature>
<feature type="compositionally biased region" description="Polar residues" evidence="2">
    <location>
        <begin position="116"/>
        <end position="126"/>
    </location>
</feature>
<dbReference type="OrthoDB" id="2152896at2759"/>
<feature type="compositionally biased region" description="Acidic residues" evidence="2">
    <location>
        <begin position="404"/>
        <end position="417"/>
    </location>
</feature>
<feature type="compositionally biased region" description="Polar residues" evidence="2">
    <location>
        <begin position="325"/>
        <end position="337"/>
    </location>
</feature>
<feature type="compositionally biased region" description="Low complexity" evidence="2">
    <location>
        <begin position="238"/>
        <end position="261"/>
    </location>
</feature>
<evidence type="ECO:0000259" key="3">
    <source>
        <dbReference type="PROSITE" id="PS50157"/>
    </source>
</evidence>
<accession>A0A9P5XIA0</accession>
<name>A0A9P5XIA0_9AGAR</name>
<feature type="region of interest" description="Disordered" evidence="2">
    <location>
        <begin position="226"/>
        <end position="269"/>
    </location>
</feature>
<feature type="region of interest" description="Disordered" evidence="2">
    <location>
        <begin position="28"/>
        <end position="70"/>
    </location>
</feature>
<evidence type="ECO:0000313" key="4">
    <source>
        <dbReference type="EMBL" id="KAF9450837.1"/>
    </source>
</evidence>
<feature type="compositionally biased region" description="Low complexity" evidence="2">
    <location>
        <begin position="370"/>
        <end position="390"/>
    </location>
</feature>
<evidence type="ECO:0000313" key="5">
    <source>
        <dbReference type="Proteomes" id="UP000807342"/>
    </source>
</evidence>
<comment type="caution">
    <text evidence="4">The sequence shown here is derived from an EMBL/GenBank/DDBJ whole genome shotgun (WGS) entry which is preliminary data.</text>
</comment>
<dbReference type="EMBL" id="MU151096">
    <property type="protein sequence ID" value="KAF9450837.1"/>
    <property type="molecule type" value="Genomic_DNA"/>
</dbReference>
<organism evidence="4 5">
    <name type="scientific">Macrolepiota fuliginosa MF-IS2</name>
    <dbReference type="NCBI Taxonomy" id="1400762"/>
    <lineage>
        <taxon>Eukaryota</taxon>
        <taxon>Fungi</taxon>
        <taxon>Dikarya</taxon>
        <taxon>Basidiomycota</taxon>
        <taxon>Agaricomycotina</taxon>
        <taxon>Agaricomycetes</taxon>
        <taxon>Agaricomycetidae</taxon>
        <taxon>Agaricales</taxon>
        <taxon>Agaricineae</taxon>
        <taxon>Agaricaceae</taxon>
        <taxon>Macrolepiota</taxon>
    </lineage>
</organism>
<evidence type="ECO:0000256" key="1">
    <source>
        <dbReference type="PROSITE-ProRule" id="PRU00042"/>
    </source>
</evidence>
<sequence length="498" mass="52798">MSTLNDAAASLLSLSIAATQDIDCPQIQPSTSVGTTHKTHRRLASTGKTRRRLSDAREAASRPSPAILHASPPALSLASLSLSSSPPSNTIQVSTSLTTASKALGTQAHQPGPLNDGSNIPHSTDTTPNAKPIPIANPNGNGNGNPNGTGKKRGVEHKCESCSKIYRHPSCLIKHRWEHTPHWREASKFVLSKHQQVQLLEAAAILSHLSPTSSSLPDDRSLWPSFLSGGSLPPPDPSTLMSTSDSKKSSNSTSAAITSPSVSLGTAVSSSVPANTGYTRYSRASSTGPRMHDYSIPVGPTAAAANTVTVTQLRPGLLGVPTTNSYTNGHSSSNTDTAVDVPVMPPAGVSQSWSSVPARGEEGLGTGVWSLPRSSVRSISGSSRSRSGSASDDELLLDGVSAENENDENESAEEEESSYGRRYRNGVARRAHTMYTYSSARKAQRSSGGGVWKREEDELSVNVGRGWSLREEDEYSGDKRAVKGKEEWDGMEMEMDMD</sequence>
<reference evidence="4" key="1">
    <citation type="submission" date="2020-11" db="EMBL/GenBank/DDBJ databases">
        <authorList>
            <consortium name="DOE Joint Genome Institute"/>
            <person name="Ahrendt S."/>
            <person name="Riley R."/>
            <person name="Andreopoulos W."/>
            <person name="Labutti K."/>
            <person name="Pangilinan J."/>
            <person name="Ruiz-Duenas F.J."/>
            <person name="Barrasa J.M."/>
            <person name="Sanchez-Garcia M."/>
            <person name="Camarero S."/>
            <person name="Miyauchi S."/>
            <person name="Serrano A."/>
            <person name="Linde D."/>
            <person name="Babiker R."/>
            <person name="Drula E."/>
            <person name="Ayuso-Fernandez I."/>
            <person name="Pacheco R."/>
            <person name="Padilla G."/>
            <person name="Ferreira P."/>
            <person name="Barriuso J."/>
            <person name="Kellner H."/>
            <person name="Castanera R."/>
            <person name="Alfaro M."/>
            <person name="Ramirez L."/>
            <person name="Pisabarro A.G."/>
            <person name="Kuo A."/>
            <person name="Tritt A."/>
            <person name="Lipzen A."/>
            <person name="He G."/>
            <person name="Yan M."/>
            <person name="Ng V."/>
            <person name="Cullen D."/>
            <person name="Martin F."/>
            <person name="Rosso M.-N."/>
            <person name="Henrissat B."/>
            <person name="Hibbett D."/>
            <person name="Martinez A.T."/>
            <person name="Grigoriev I.V."/>
        </authorList>
    </citation>
    <scope>NUCLEOTIDE SEQUENCE</scope>
    <source>
        <strain evidence="4">MF-IS2</strain>
    </source>
</reference>
<dbReference type="PROSITE" id="PS50157">
    <property type="entry name" value="ZINC_FINGER_C2H2_2"/>
    <property type="match status" value="1"/>
</dbReference>
<dbReference type="PROSITE" id="PS00028">
    <property type="entry name" value="ZINC_FINGER_C2H2_1"/>
    <property type="match status" value="1"/>
</dbReference>
<keyword evidence="5" id="KW-1185">Reference proteome</keyword>
<feature type="compositionally biased region" description="Low complexity" evidence="2">
    <location>
        <begin position="127"/>
        <end position="140"/>
    </location>
</feature>
<proteinExistence type="predicted"/>
<dbReference type="Proteomes" id="UP000807342">
    <property type="component" value="Unassembled WGS sequence"/>
</dbReference>